<dbReference type="Proteomes" id="UP000325127">
    <property type="component" value="Chromosome"/>
</dbReference>
<evidence type="ECO:0000313" key="3">
    <source>
        <dbReference type="Proteomes" id="UP000325127"/>
    </source>
</evidence>
<evidence type="ECO:0000313" key="2">
    <source>
        <dbReference type="EMBL" id="QEP92706.1"/>
    </source>
</evidence>
<proteinExistence type="predicted"/>
<feature type="region of interest" description="Disordered" evidence="1">
    <location>
        <begin position="35"/>
        <end position="58"/>
    </location>
</feature>
<name>A0A5C2LK00_KLEPN</name>
<reference evidence="2 3" key="1">
    <citation type="submission" date="2019-08" db="EMBL/GenBank/DDBJ databases">
        <title>Emergence of NDM-5-producing hypervirulent Klebsiella pneumoniae from clinical infections.</title>
        <authorList>
            <person name="Shen Z."/>
            <person name="Zhang H."/>
            <person name="Li M."/>
        </authorList>
    </citation>
    <scope>NUCLEOTIDE SEQUENCE [LARGE SCALE GENOMIC DNA]</scope>
    <source>
        <strain evidence="2 3">RJ18-01</strain>
    </source>
</reference>
<dbReference type="EMBL" id="CP043670">
    <property type="protein sequence ID" value="QEP92706.1"/>
    <property type="molecule type" value="Genomic_DNA"/>
</dbReference>
<accession>A0A5C2LK00</accession>
<sequence length="58" mass="6443">MAIFCGLSSDIAIEQNILNRYVDIIAKECDPAGHPRHLPERGLRASRTGVTYDEVTTQ</sequence>
<gene>
    <name evidence="2" type="ORF">FZ928_19585</name>
</gene>
<organism evidence="2 3">
    <name type="scientific">Klebsiella pneumoniae</name>
    <dbReference type="NCBI Taxonomy" id="573"/>
    <lineage>
        <taxon>Bacteria</taxon>
        <taxon>Pseudomonadati</taxon>
        <taxon>Pseudomonadota</taxon>
        <taxon>Gammaproteobacteria</taxon>
        <taxon>Enterobacterales</taxon>
        <taxon>Enterobacteriaceae</taxon>
        <taxon>Klebsiella/Raoultella group</taxon>
        <taxon>Klebsiella</taxon>
        <taxon>Klebsiella pneumoniae complex</taxon>
    </lineage>
</organism>
<protein>
    <submittedName>
        <fullName evidence="2">Coproporphyrinogen III oxidase</fullName>
    </submittedName>
</protein>
<dbReference type="AlphaFoldDB" id="A0A5C2LK00"/>
<evidence type="ECO:0000256" key="1">
    <source>
        <dbReference type="SAM" id="MobiDB-lite"/>
    </source>
</evidence>